<name>A0A839EFT8_9HYPH</name>
<reference evidence="1 2" key="1">
    <citation type="submission" date="2020-07" db="EMBL/GenBank/DDBJ databases">
        <title>Genomic Encyclopedia of Type Strains, Phase IV (KMG-V): Genome sequencing to study the core and pangenomes of soil and plant-associated prokaryotes.</title>
        <authorList>
            <person name="Whitman W."/>
        </authorList>
    </citation>
    <scope>NUCLEOTIDE SEQUENCE [LARGE SCALE GENOMIC DNA]</scope>
    <source>
        <strain evidence="1 2">AN3</strain>
    </source>
</reference>
<comment type="caution">
    <text evidence="1">The sequence shown here is derived from an EMBL/GenBank/DDBJ whole genome shotgun (WGS) entry which is preliminary data.</text>
</comment>
<evidence type="ECO:0000313" key="2">
    <source>
        <dbReference type="Proteomes" id="UP000549052"/>
    </source>
</evidence>
<sequence length="36" mass="3888">MAPNLTTDAQVALTLKRTVTPLDSLVIENKIETGFS</sequence>
<dbReference type="EMBL" id="JACGXN010000001">
    <property type="protein sequence ID" value="MBA8876326.1"/>
    <property type="molecule type" value="Genomic_DNA"/>
</dbReference>
<proteinExistence type="predicted"/>
<accession>A0A839EFT8</accession>
<dbReference type="Proteomes" id="UP000549052">
    <property type="component" value="Unassembled WGS sequence"/>
</dbReference>
<organism evidence="1 2">
    <name type="scientific">Phyllobacterium myrsinacearum</name>
    <dbReference type="NCBI Taxonomy" id="28101"/>
    <lineage>
        <taxon>Bacteria</taxon>
        <taxon>Pseudomonadati</taxon>
        <taxon>Pseudomonadota</taxon>
        <taxon>Alphaproteobacteria</taxon>
        <taxon>Hyphomicrobiales</taxon>
        <taxon>Phyllobacteriaceae</taxon>
        <taxon>Phyllobacterium</taxon>
    </lineage>
</organism>
<gene>
    <name evidence="1" type="ORF">FHW16_000008</name>
</gene>
<protein>
    <submittedName>
        <fullName evidence="1">Uncharacterized protein</fullName>
    </submittedName>
</protein>
<evidence type="ECO:0000313" key="1">
    <source>
        <dbReference type="EMBL" id="MBA8876326.1"/>
    </source>
</evidence>
<dbReference type="AlphaFoldDB" id="A0A839EFT8"/>
<keyword evidence="2" id="KW-1185">Reference proteome</keyword>